<name>A0ACD1GQ05_9EURO</name>
<sequence>MRGRYGSCYGSLNGGQNPWMVCYFATESQLTRCTPPSIGSSSIKAGYLADPKAPLDGAGSTELEEALRYPGH</sequence>
<evidence type="ECO:0000313" key="2">
    <source>
        <dbReference type="Proteomes" id="UP000249057"/>
    </source>
</evidence>
<reference evidence="1" key="1">
    <citation type="submission" date="2018-02" db="EMBL/GenBank/DDBJ databases">
        <title>The genomes of Aspergillus section Nigri reveals drivers in fungal speciation.</title>
        <authorList>
            <consortium name="DOE Joint Genome Institute"/>
            <person name="Vesth T.C."/>
            <person name="Nybo J."/>
            <person name="Theobald S."/>
            <person name="Brandl J."/>
            <person name="Frisvad J.C."/>
            <person name="Nielsen K.F."/>
            <person name="Lyhne E.K."/>
            <person name="Kogle M.E."/>
            <person name="Kuo A."/>
            <person name="Riley R."/>
            <person name="Clum A."/>
            <person name="Nolan M."/>
            <person name="Lipzen A."/>
            <person name="Salamov A."/>
            <person name="Henrissat B."/>
            <person name="Wiebenga A."/>
            <person name="De vries R.P."/>
            <person name="Grigoriev I.V."/>
            <person name="Mortensen U.H."/>
            <person name="Andersen M.R."/>
            <person name="Baker S.E."/>
        </authorList>
    </citation>
    <scope>NUCLEOTIDE SEQUENCE</scope>
    <source>
        <strain evidence="1">CBS 621.78</strain>
    </source>
</reference>
<protein>
    <submittedName>
        <fullName evidence="1">Uncharacterized protein</fullName>
    </submittedName>
</protein>
<gene>
    <name evidence="1" type="ORF">BO95DRAFT_437624</name>
</gene>
<dbReference type="EMBL" id="KZ825310">
    <property type="protein sequence ID" value="RAH51449.1"/>
    <property type="molecule type" value="Genomic_DNA"/>
</dbReference>
<accession>A0ACD1GQ05</accession>
<keyword evidence="2" id="KW-1185">Reference proteome</keyword>
<proteinExistence type="predicted"/>
<organism evidence="1 2">
    <name type="scientific">Aspergillus brunneoviolaceus CBS 621.78</name>
    <dbReference type="NCBI Taxonomy" id="1450534"/>
    <lineage>
        <taxon>Eukaryota</taxon>
        <taxon>Fungi</taxon>
        <taxon>Dikarya</taxon>
        <taxon>Ascomycota</taxon>
        <taxon>Pezizomycotina</taxon>
        <taxon>Eurotiomycetes</taxon>
        <taxon>Eurotiomycetidae</taxon>
        <taxon>Eurotiales</taxon>
        <taxon>Aspergillaceae</taxon>
        <taxon>Aspergillus</taxon>
        <taxon>Aspergillus subgen. Circumdati</taxon>
    </lineage>
</organism>
<evidence type="ECO:0000313" key="1">
    <source>
        <dbReference type="EMBL" id="RAH51449.1"/>
    </source>
</evidence>
<dbReference type="Proteomes" id="UP000249057">
    <property type="component" value="Unassembled WGS sequence"/>
</dbReference>